<dbReference type="EMBL" id="JAFMPY010000001">
    <property type="protein sequence ID" value="MBO0902012.1"/>
    <property type="molecule type" value="Genomic_DNA"/>
</dbReference>
<dbReference type="RefSeq" id="WP_207348668.1">
    <property type="nucleotide sequence ID" value="NZ_JAFMPY010000001.1"/>
</dbReference>
<name>A0ABS3IX69_9HYPH</name>
<reference evidence="1 2" key="1">
    <citation type="submission" date="2021-03" db="EMBL/GenBank/DDBJ databases">
        <title>Whole genome sequence of Jiella sp. MQZ13P-4.</title>
        <authorList>
            <person name="Tuo L."/>
        </authorList>
    </citation>
    <scope>NUCLEOTIDE SEQUENCE [LARGE SCALE GENOMIC DNA]</scope>
    <source>
        <strain evidence="1 2">MQZ13P-4</strain>
    </source>
</reference>
<comment type="caution">
    <text evidence="1">The sequence shown here is derived from an EMBL/GenBank/DDBJ whole genome shotgun (WGS) entry which is preliminary data.</text>
</comment>
<sequence length="450" mass="50017">MLTSPDGVVRAAASAEDLADGLDTGNPQATQYVRTQDGYVKLPIVAVDAARLIYRADNGRILSEVRLACRAEGATDAEGRIVEGDRRVQSILHRLLLEKAMDENSPIFAELEQHALQTEPLLVTRRGLVVNGNRRLASMRELLARDPEKYAGFKTVACAVMPDSFSHETIEFIEANLQMAPDLKLGYSWINRRLKLREHAADLPRDLIVDAYRLKDAGEIDTELAELALAESYLAYLGAPGEFSRVVELEEYFLNFHAELQVLQVAHLRDLWTLAGFAMLATREALDRPVDHYYPFTAPKPHATSSWVLRSFAADRGVADPQSPGNNEPVSKEIAGRLRPILADPANAKDVARHVIALIDTLKSNETELLGAIRVLGQMRAFRKTLESKGPALVDERQHREIKAELVALLSLLHSDEGEPRAAPRPALSGIRARASERVRTVMKRLARRR</sequence>
<gene>
    <name evidence="1" type="ORF">J1C47_00025</name>
</gene>
<evidence type="ECO:0000313" key="2">
    <source>
        <dbReference type="Proteomes" id="UP000664288"/>
    </source>
</evidence>
<proteinExistence type="predicted"/>
<organism evidence="1 2">
    <name type="scientific">Jiella sonneratiae</name>
    <dbReference type="NCBI Taxonomy" id="2816856"/>
    <lineage>
        <taxon>Bacteria</taxon>
        <taxon>Pseudomonadati</taxon>
        <taxon>Pseudomonadota</taxon>
        <taxon>Alphaproteobacteria</taxon>
        <taxon>Hyphomicrobiales</taxon>
        <taxon>Aurantimonadaceae</taxon>
        <taxon>Jiella</taxon>
    </lineage>
</organism>
<accession>A0ABS3IX69</accession>
<dbReference type="Proteomes" id="UP000664288">
    <property type="component" value="Unassembled WGS sequence"/>
</dbReference>
<keyword evidence="2" id="KW-1185">Reference proteome</keyword>
<protein>
    <recommendedName>
        <fullName evidence="3">ParB/Sulfiredoxin domain-containing protein</fullName>
    </recommendedName>
</protein>
<evidence type="ECO:0008006" key="3">
    <source>
        <dbReference type="Google" id="ProtNLM"/>
    </source>
</evidence>
<evidence type="ECO:0000313" key="1">
    <source>
        <dbReference type="EMBL" id="MBO0902012.1"/>
    </source>
</evidence>